<dbReference type="Proteomes" id="UP000887540">
    <property type="component" value="Unplaced"/>
</dbReference>
<feature type="region of interest" description="Disordered" evidence="1">
    <location>
        <begin position="133"/>
        <end position="160"/>
    </location>
</feature>
<name>A0A914CH81_9BILA</name>
<keyword evidence="2" id="KW-1185">Reference proteome</keyword>
<evidence type="ECO:0000256" key="1">
    <source>
        <dbReference type="SAM" id="MobiDB-lite"/>
    </source>
</evidence>
<dbReference type="AlphaFoldDB" id="A0A914CH81"/>
<accession>A0A914CH81</accession>
<protein>
    <submittedName>
        <fullName evidence="3">Uncharacterized protein</fullName>
    </submittedName>
</protein>
<evidence type="ECO:0000313" key="3">
    <source>
        <dbReference type="WBParaSite" id="ACRNAN_scaffold1038.g25606.t1"/>
    </source>
</evidence>
<organism evidence="2 3">
    <name type="scientific">Acrobeloides nanus</name>
    <dbReference type="NCBI Taxonomy" id="290746"/>
    <lineage>
        <taxon>Eukaryota</taxon>
        <taxon>Metazoa</taxon>
        <taxon>Ecdysozoa</taxon>
        <taxon>Nematoda</taxon>
        <taxon>Chromadorea</taxon>
        <taxon>Rhabditida</taxon>
        <taxon>Tylenchina</taxon>
        <taxon>Cephalobomorpha</taxon>
        <taxon>Cephaloboidea</taxon>
        <taxon>Cephalobidae</taxon>
        <taxon>Acrobeloides</taxon>
    </lineage>
</organism>
<evidence type="ECO:0000313" key="2">
    <source>
        <dbReference type="Proteomes" id="UP000887540"/>
    </source>
</evidence>
<dbReference type="WBParaSite" id="ACRNAN_scaffold1038.g25606.t1">
    <property type="protein sequence ID" value="ACRNAN_scaffold1038.g25606.t1"/>
    <property type="gene ID" value="ACRNAN_scaffold1038.g25606"/>
</dbReference>
<sequence length="160" mass="16836">MLCSAAGVVDEAVGSQVIKQTCNANDVFSTSFSAAAASSSSADAMALAAAAAAEQQRGYWNFAGHAYPTNPHIQYPHSQHFQFLFPTAQTVDWSMGYQHAGAAQHQVAHLNHIPTHSPTLTAGSFANLHPLQQSATTESNSPSQNLSTLTLSSSLAQPLQ</sequence>
<proteinExistence type="predicted"/>
<feature type="compositionally biased region" description="Low complexity" evidence="1">
    <location>
        <begin position="139"/>
        <end position="160"/>
    </location>
</feature>
<reference evidence="3" key="1">
    <citation type="submission" date="2022-11" db="UniProtKB">
        <authorList>
            <consortium name="WormBaseParasite"/>
        </authorList>
    </citation>
    <scope>IDENTIFICATION</scope>
</reference>